<evidence type="ECO:0000256" key="1">
    <source>
        <dbReference type="SAM" id="MobiDB-lite"/>
    </source>
</evidence>
<dbReference type="VEuPathDB" id="VectorBase:ACUA004819"/>
<keyword evidence="3" id="KW-1185">Reference proteome</keyword>
<evidence type="ECO:0000313" key="3">
    <source>
        <dbReference type="Proteomes" id="UP000075883"/>
    </source>
</evidence>
<protein>
    <submittedName>
        <fullName evidence="2">Uncharacterized protein</fullName>
    </submittedName>
</protein>
<name>A0A182LY70_9DIPT</name>
<feature type="compositionally biased region" description="Basic residues" evidence="1">
    <location>
        <begin position="118"/>
        <end position="129"/>
    </location>
</feature>
<feature type="region of interest" description="Disordered" evidence="1">
    <location>
        <begin position="1"/>
        <end position="153"/>
    </location>
</feature>
<feature type="compositionally biased region" description="Low complexity" evidence="1">
    <location>
        <begin position="102"/>
        <end position="112"/>
    </location>
</feature>
<reference evidence="2" key="2">
    <citation type="submission" date="2020-05" db="UniProtKB">
        <authorList>
            <consortium name="EnsemblMetazoa"/>
        </authorList>
    </citation>
    <scope>IDENTIFICATION</scope>
    <source>
        <strain evidence="2">A-37</strain>
    </source>
</reference>
<dbReference type="STRING" id="139723.A0A182LY70"/>
<dbReference type="AlphaFoldDB" id="A0A182LY70"/>
<evidence type="ECO:0000313" key="2">
    <source>
        <dbReference type="EnsemblMetazoa" id="ACUA004819-PA"/>
    </source>
</evidence>
<sequence>MHQQSSVSIPKPELARHTPGNREDTPQMRPPPLHRFLEQPAFNHHHYPGRPSSFGGTGGNNGLGSNGIGTGSTTGSGGGSSGGGGIGVGAGSGGTGLGSGNGKSSSVNYSSTGSGGLHSHHHHHHHHHGGTGGNGTGTGGNMTINTSTESSSDYKPNLALSGNLFTVVLGKLLRQLQQLAANHVIRVQSAASAALPCQSGSGEGRGSAAKLISVPFRNAFTAYDPIG</sequence>
<reference evidence="3" key="1">
    <citation type="submission" date="2013-09" db="EMBL/GenBank/DDBJ databases">
        <title>The Genome Sequence of Anopheles culicifacies species A.</title>
        <authorList>
            <consortium name="The Broad Institute Genomics Platform"/>
            <person name="Neafsey D.E."/>
            <person name="Besansky N."/>
            <person name="Howell P."/>
            <person name="Walton C."/>
            <person name="Young S.K."/>
            <person name="Zeng Q."/>
            <person name="Gargeya S."/>
            <person name="Fitzgerald M."/>
            <person name="Haas B."/>
            <person name="Abouelleil A."/>
            <person name="Allen A.W."/>
            <person name="Alvarado L."/>
            <person name="Arachchi H.M."/>
            <person name="Berlin A.M."/>
            <person name="Chapman S.B."/>
            <person name="Gainer-Dewar J."/>
            <person name="Goldberg J."/>
            <person name="Griggs A."/>
            <person name="Gujja S."/>
            <person name="Hansen M."/>
            <person name="Howarth C."/>
            <person name="Imamovic A."/>
            <person name="Ireland A."/>
            <person name="Larimer J."/>
            <person name="McCowan C."/>
            <person name="Murphy C."/>
            <person name="Pearson M."/>
            <person name="Poon T.W."/>
            <person name="Priest M."/>
            <person name="Roberts A."/>
            <person name="Saif S."/>
            <person name="Shea T."/>
            <person name="Sisk P."/>
            <person name="Sykes S."/>
            <person name="Wortman J."/>
            <person name="Nusbaum C."/>
            <person name="Birren B."/>
        </authorList>
    </citation>
    <scope>NUCLEOTIDE SEQUENCE [LARGE SCALE GENOMIC DNA]</scope>
    <source>
        <strain evidence="3">A-37</strain>
    </source>
</reference>
<dbReference type="EnsemblMetazoa" id="ACUA004819-RA">
    <property type="protein sequence ID" value="ACUA004819-PA"/>
    <property type="gene ID" value="ACUA004819"/>
</dbReference>
<feature type="compositionally biased region" description="Basic and acidic residues" evidence="1">
    <location>
        <begin position="13"/>
        <end position="26"/>
    </location>
</feature>
<feature type="compositionally biased region" description="Gly residues" evidence="1">
    <location>
        <begin position="55"/>
        <end position="101"/>
    </location>
</feature>
<organism evidence="2 3">
    <name type="scientific">Anopheles culicifacies</name>
    <dbReference type="NCBI Taxonomy" id="139723"/>
    <lineage>
        <taxon>Eukaryota</taxon>
        <taxon>Metazoa</taxon>
        <taxon>Ecdysozoa</taxon>
        <taxon>Arthropoda</taxon>
        <taxon>Hexapoda</taxon>
        <taxon>Insecta</taxon>
        <taxon>Pterygota</taxon>
        <taxon>Neoptera</taxon>
        <taxon>Endopterygota</taxon>
        <taxon>Diptera</taxon>
        <taxon>Nematocera</taxon>
        <taxon>Culicoidea</taxon>
        <taxon>Culicidae</taxon>
        <taxon>Anophelinae</taxon>
        <taxon>Anopheles</taxon>
        <taxon>culicifacies species complex</taxon>
    </lineage>
</organism>
<feature type="compositionally biased region" description="Gly residues" evidence="1">
    <location>
        <begin position="130"/>
        <end position="140"/>
    </location>
</feature>
<feature type="compositionally biased region" description="Polar residues" evidence="1">
    <location>
        <begin position="141"/>
        <end position="153"/>
    </location>
</feature>
<dbReference type="Proteomes" id="UP000075883">
    <property type="component" value="Unassembled WGS sequence"/>
</dbReference>
<dbReference type="EMBL" id="AXCM01005348">
    <property type="status" value="NOT_ANNOTATED_CDS"/>
    <property type="molecule type" value="Genomic_DNA"/>
</dbReference>
<accession>A0A182LY70</accession>
<proteinExistence type="predicted"/>